<dbReference type="GO" id="GO:0051707">
    <property type="term" value="P:response to other organism"/>
    <property type="evidence" value="ECO:0007669"/>
    <property type="project" value="UniProtKB-ARBA"/>
</dbReference>
<evidence type="ECO:0000256" key="7">
    <source>
        <dbReference type="ARBA" id="ARBA00022737"/>
    </source>
</evidence>
<accession>A0A2G9I8D2</accession>
<evidence type="ECO:0000256" key="6">
    <source>
        <dbReference type="ARBA" id="ARBA00022729"/>
    </source>
</evidence>
<keyword evidence="5 12" id="KW-0812">Transmembrane</keyword>
<dbReference type="InterPro" id="IPR046956">
    <property type="entry name" value="RLP23-like"/>
</dbReference>
<dbReference type="STRING" id="429701.A0A2G9I8D2"/>
<evidence type="ECO:0000256" key="8">
    <source>
        <dbReference type="ARBA" id="ARBA00022989"/>
    </source>
</evidence>
<keyword evidence="13" id="KW-0808">Transferase</keyword>
<dbReference type="SUPFAM" id="SSF52058">
    <property type="entry name" value="L domain-like"/>
    <property type="match status" value="1"/>
</dbReference>
<dbReference type="Gene3D" id="3.80.10.10">
    <property type="entry name" value="Ribonuclease Inhibitor"/>
    <property type="match status" value="2"/>
</dbReference>
<dbReference type="Pfam" id="PF00560">
    <property type="entry name" value="LRR_1"/>
    <property type="match status" value="6"/>
</dbReference>
<protein>
    <submittedName>
        <fullName evidence="13">Non-specific serine/threonine protein kinase</fullName>
        <ecNumber evidence="13">2.7.11.1</ecNumber>
    </submittedName>
</protein>
<dbReference type="InterPro" id="IPR001611">
    <property type="entry name" value="Leu-rich_rpt"/>
</dbReference>
<keyword evidence="10" id="KW-0675">Receptor</keyword>
<feature type="transmembrane region" description="Helical" evidence="12">
    <location>
        <begin position="490"/>
        <end position="511"/>
    </location>
</feature>
<dbReference type="SMART" id="SM00369">
    <property type="entry name" value="LRR_TYP"/>
    <property type="match status" value="5"/>
</dbReference>
<evidence type="ECO:0000256" key="2">
    <source>
        <dbReference type="ARBA" id="ARBA00009592"/>
    </source>
</evidence>
<keyword evidence="8 12" id="KW-1133">Transmembrane helix</keyword>
<dbReference type="Pfam" id="PF13855">
    <property type="entry name" value="LRR_8"/>
    <property type="match status" value="1"/>
</dbReference>
<evidence type="ECO:0000313" key="13">
    <source>
        <dbReference type="EMBL" id="PIN26014.1"/>
    </source>
</evidence>
<evidence type="ECO:0000256" key="5">
    <source>
        <dbReference type="ARBA" id="ARBA00022692"/>
    </source>
</evidence>
<keyword evidence="9 12" id="KW-0472">Membrane</keyword>
<keyword evidence="13" id="KW-0723">Serine/threonine-protein kinase</keyword>
<evidence type="ECO:0000256" key="9">
    <source>
        <dbReference type="ARBA" id="ARBA00023136"/>
    </source>
</evidence>
<dbReference type="GO" id="GO:0004674">
    <property type="term" value="F:protein serine/threonine kinase activity"/>
    <property type="evidence" value="ECO:0007669"/>
    <property type="project" value="UniProtKB-KW"/>
</dbReference>
<dbReference type="InterPro" id="IPR003591">
    <property type="entry name" value="Leu-rich_rpt_typical-subtyp"/>
</dbReference>
<comment type="similarity">
    <text evidence="2">Belongs to the RLP family.</text>
</comment>
<dbReference type="PANTHER" id="PTHR48063:SF103">
    <property type="entry name" value="LEUCINE-RICH RECEPTOR-LIKE KINASE FAMILY PROTEIN"/>
    <property type="match status" value="1"/>
</dbReference>
<evidence type="ECO:0000256" key="11">
    <source>
        <dbReference type="ARBA" id="ARBA00023180"/>
    </source>
</evidence>
<dbReference type="EMBL" id="NKXS01000158">
    <property type="protein sequence ID" value="PIN26014.1"/>
    <property type="molecule type" value="Genomic_DNA"/>
</dbReference>
<keyword evidence="13" id="KW-0418">Kinase</keyword>
<reference evidence="14" key="1">
    <citation type="journal article" date="2018" name="Gigascience">
        <title>Genome assembly of the Pink Ipe (Handroanthus impetiginosus, Bignoniaceae), a highly valued, ecologically keystone Neotropical timber forest tree.</title>
        <authorList>
            <person name="Silva-Junior O.B."/>
            <person name="Grattapaglia D."/>
            <person name="Novaes E."/>
            <person name="Collevatti R.G."/>
        </authorList>
    </citation>
    <scope>NUCLEOTIDE SEQUENCE [LARGE SCALE GENOMIC DNA]</scope>
    <source>
        <strain evidence="14">cv. UFG-1</strain>
    </source>
</reference>
<dbReference type="FunFam" id="3.80.10.10:FF:001347">
    <property type="entry name" value="LRR receptor-like serine/threonine-protein kinase GSO2"/>
    <property type="match status" value="1"/>
</dbReference>
<name>A0A2G9I8D2_9LAMI</name>
<keyword evidence="3" id="KW-1003">Cell membrane</keyword>
<sequence length="516" mass="57977">MGALKNLEYLNFSPIPYWLFNMSQSLVHLNRRRSELVGPIPNAFGKLTSLTILDLQENFLTGEILTTFASSLKKLYLSVNQLEGSFAKSIANLSRLVVLDVSSNSLKDIFHENQLLNLSDLRVLDLSSNNIMFNMSSKWLPPFQVDVIPLQSCLLGPKLPRWLQTQKKLSSIDISSAGISDTLPHWFWNLSFNTVLMNLSNNIDNNFIGPIPQISPNLMSLVLANNSFSGPITSICESLVANNSLSFLDLSYNLLSGPLPDCWKYGENLVVLNLAKNDLSGRLPYSIGHLIHLKALRLDMNSFSGSLPSSLKYLTNFFVIDLGGNMLSGKIPPWIGETFVNLMILCLPFNNFSGKFPYFLCQLKHLLYLDLGVNHLSGTIPRCIDNFLTMAKIEAEPSYVDKLSCSIPPWIGYLPSLTYLNLSYNHLPGKIPSGVLSLFPASSFMKNDKLCGHPLRKACSEPFYDDPQCRVNDQQDIEYEDQDHDELTSFYVSMGIGFVTAIFVYWIVLLLNESWR</sequence>
<proteinExistence type="inferred from homology"/>
<evidence type="ECO:0000256" key="4">
    <source>
        <dbReference type="ARBA" id="ARBA00022614"/>
    </source>
</evidence>
<organism evidence="13 14">
    <name type="scientific">Handroanthus impetiginosus</name>
    <dbReference type="NCBI Taxonomy" id="429701"/>
    <lineage>
        <taxon>Eukaryota</taxon>
        <taxon>Viridiplantae</taxon>
        <taxon>Streptophyta</taxon>
        <taxon>Embryophyta</taxon>
        <taxon>Tracheophyta</taxon>
        <taxon>Spermatophyta</taxon>
        <taxon>Magnoliopsida</taxon>
        <taxon>eudicotyledons</taxon>
        <taxon>Gunneridae</taxon>
        <taxon>Pentapetalae</taxon>
        <taxon>asterids</taxon>
        <taxon>lamiids</taxon>
        <taxon>Lamiales</taxon>
        <taxon>Bignoniaceae</taxon>
        <taxon>Crescentiina</taxon>
        <taxon>Tabebuia alliance</taxon>
        <taxon>Handroanthus</taxon>
    </lineage>
</organism>
<dbReference type="PRINTS" id="PR00019">
    <property type="entry name" value="LEURICHRPT"/>
</dbReference>
<evidence type="ECO:0000256" key="12">
    <source>
        <dbReference type="SAM" id="Phobius"/>
    </source>
</evidence>
<dbReference type="Proteomes" id="UP000231279">
    <property type="component" value="Unassembled WGS sequence"/>
</dbReference>
<gene>
    <name evidence="13" type="ORF">CDL12_01236</name>
</gene>
<keyword evidence="11" id="KW-0325">Glycoprotein</keyword>
<evidence type="ECO:0000256" key="3">
    <source>
        <dbReference type="ARBA" id="ARBA00022475"/>
    </source>
</evidence>
<dbReference type="GO" id="GO:0006952">
    <property type="term" value="P:defense response"/>
    <property type="evidence" value="ECO:0007669"/>
    <property type="project" value="UniProtKB-ARBA"/>
</dbReference>
<keyword evidence="6" id="KW-0732">Signal</keyword>
<dbReference type="EC" id="2.7.11.1" evidence="13"/>
<dbReference type="AlphaFoldDB" id="A0A2G9I8D2"/>
<comment type="subcellular location">
    <subcellularLocation>
        <location evidence="1">Cell membrane</location>
        <topology evidence="1">Single-pass type I membrane protein</topology>
    </subcellularLocation>
</comment>
<keyword evidence="7" id="KW-0677">Repeat</keyword>
<dbReference type="GO" id="GO:0005886">
    <property type="term" value="C:plasma membrane"/>
    <property type="evidence" value="ECO:0007669"/>
    <property type="project" value="UniProtKB-SubCell"/>
</dbReference>
<evidence type="ECO:0000256" key="10">
    <source>
        <dbReference type="ARBA" id="ARBA00023170"/>
    </source>
</evidence>
<comment type="caution">
    <text evidence="13">The sequence shown here is derived from an EMBL/GenBank/DDBJ whole genome shotgun (WGS) entry which is preliminary data.</text>
</comment>
<dbReference type="PANTHER" id="PTHR48063">
    <property type="entry name" value="LRR RECEPTOR-LIKE KINASE"/>
    <property type="match status" value="1"/>
</dbReference>
<dbReference type="FunFam" id="3.80.10.10:FF:000095">
    <property type="entry name" value="LRR receptor-like serine/threonine-protein kinase GSO1"/>
    <property type="match status" value="1"/>
</dbReference>
<evidence type="ECO:0000256" key="1">
    <source>
        <dbReference type="ARBA" id="ARBA00004251"/>
    </source>
</evidence>
<keyword evidence="14" id="KW-1185">Reference proteome</keyword>
<evidence type="ECO:0000313" key="14">
    <source>
        <dbReference type="Proteomes" id="UP000231279"/>
    </source>
</evidence>
<dbReference type="InterPro" id="IPR032675">
    <property type="entry name" value="LRR_dom_sf"/>
</dbReference>
<keyword evidence="4" id="KW-0433">Leucine-rich repeat</keyword>
<dbReference type="OrthoDB" id="1060944at2759"/>